<sequence length="102" mass="11445">MKIDTSYEMKLLTPLKGTLGVKISDYLSSLKNNGISITDKKGLVNHKFIAHFKHLVYKKIITNSSGRTSLDSFGLEIGTNGHISHWDCADIIFVEQRTSLTY</sequence>
<reference evidence="1 2" key="1">
    <citation type="submission" date="2024-05" db="EMBL/GenBank/DDBJ databases">
        <title>Genome sequencing of Marine Estuary Bacteria, Shewanella vesiculosa and S. baltica, and Pseudomonas syringae.</title>
        <authorList>
            <person name="Gurung A."/>
            <person name="Maclea K.S."/>
        </authorList>
    </citation>
    <scope>NUCLEOTIDE SEQUENCE [LARGE SCALE GENOMIC DNA]</scope>
    <source>
        <strain evidence="1 2">1A</strain>
    </source>
</reference>
<keyword evidence="2" id="KW-1185">Reference proteome</keyword>
<evidence type="ECO:0000313" key="1">
    <source>
        <dbReference type="EMBL" id="MEO3684660.1"/>
    </source>
</evidence>
<gene>
    <name evidence="1" type="ORF">ABHN84_20560</name>
</gene>
<dbReference type="EMBL" id="JBDPZN010000022">
    <property type="protein sequence ID" value="MEO3684660.1"/>
    <property type="molecule type" value="Genomic_DNA"/>
</dbReference>
<proteinExistence type="predicted"/>
<dbReference type="RefSeq" id="WP_347691043.1">
    <property type="nucleotide sequence ID" value="NZ_JBDPZN010000022.1"/>
</dbReference>
<organism evidence="1 2">
    <name type="scientific">Shewanella vesiculosa</name>
    <dbReference type="NCBI Taxonomy" id="518738"/>
    <lineage>
        <taxon>Bacteria</taxon>
        <taxon>Pseudomonadati</taxon>
        <taxon>Pseudomonadota</taxon>
        <taxon>Gammaproteobacteria</taxon>
        <taxon>Alteromonadales</taxon>
        <taxon>Shewanellaceae</taxon>
        <taxon>Shewanella</taxon>
    </lineage>
</organism>
<dbReference type="Proteomes" id="UP001477278">
    <property type="component" value="Unassembled WGS sequence"/>
</dbReference>
<comment type="caution">
    <text evidence="1">The sequence shown here is derived from an EMBL/GenBank/DDBJ whole genome shotgun (WGS) entry which is preliminary data.</text>
</comment>
<name>A0ABV0FVN1_9GAMM</name>
<evidence type="ECO:0000313" key="2">
    <source>
        <dbReference type="Proteomes" id="UP001477278"/>
    </source>
</evidence>
<accession>A0ABV0FVN1</accession>
<protein>
    <submittedName>
        <fullName evidence="1">Uncharacterized protein</fullName>
    </submittedName>
</protein>